<dbReference type="FunFam" id="3.30.160.60:FF:000275">
    <property type="entry name" value="zinc finger protein 90 homolog"/>
    <property type="match status" value="1"/>
</dbReference>
<keyword evidence="7" id="KW-0238">DNA-binding</keyword>
<evidence type="ECO:0000256" key="8">
    <source>
        <dbReference type="ARBA" id="ARBA00023163"/>
    </source>
</evidence>
<dbReference type="GO" id="GO:0000978">
    <property type="term" value="F:RNA polymerase II cis-regulatory region sequence-specific DNA binding"/>
    <property type="evidence" value="ECO:0007669"/>
    <property type="project" value="TreeGrafter"/>
</dbReference>
<organism evidence="12">
    <name type="scientific">Rhipicephalus pulchellus</name>
    <name type="common">Yellow backed tick</name>
    <name type="synonym">Dermacentor pulchellus</name>
    <dbReference type="NCBI Taxonomy" id="72859"/>
    <lineage>
        <taxon>Eukaryota</taxon>
        <taxon>Metazoa</taxon>
        <taxon>Ecdysozoa</taxon>
        <taxon>Arthropoda</taxon>
        <taxon>Chelicerata</taxon>
        <taxon>Arachnida</taxon>
        <taxon>Acari</taxon>
        <taxon>Parasitiformes</taxon>
        <taxon>Ixodida</taxon>
        <taxon>Ixodoidea</taxon>
        <taxon>Ixodidae</taxon>
        <taxon>Rhipicephalinae</taxon>
        <taxon>Rhipicephalus</taxon>
        <taxon>Rhipicephalus</taxon>
    </lineage>
</organism>
<dbReference type="PANTHER" id="PTHR45993:SF10">
    <property type="entry name" value="ZINC FINGER PROTEIN 208 ISOFORM X1-RELATED"/>
    <property type="match status" value="1"/>
</dbReference>
<evidence type="ECO:0000256" key="3">
    <source>
        <dbReference type="ARBA" id="ARBA00022737"/>
    </source>
</evidence>
<evidence type="ECO:0000256" key="9">
    <source>
        <dbReference type="ARBA" id="ARBA00023242"/>
    </source>
</evidence>
<feature type="domain" description="C2H2-type" evidence="11">
    <location>
        <begin position="37"/>
        <end position="64"/>
    </location>
</feature>
<dbReference type="PANTHER" id="PTHR45993">
    <property type="entry name" value="B-CELL LYMPHOMA/LEUKEMIA 11"/>
    <property type="match status" value="1"/>
</dbReference>
<keyword evidence="6" id="KW-0805">Transcription regulation</keyword>
<dbReference type="GO" id="GO:0003700">
    <property type="term" value="F:DNA-binding transcription factor activity"/>
    <property type="evidence" value="ECO:0007669"/>
    <property type="project" value="TreeGrafter"/>
</dbReference>
<dbReference type="EMBL" id="GACK01003808">
    <property type="protein sequence ID" value="JAA61226.1"/>
    <property type="molecule type" value="mRNA"/>
</dbReference>
<sequence>NEKLYFGNLSCFSCAAFWSSSVPAATDGEKPRRGCLYHCNVCGYVTDQSCNLKVHMRVHTGERPFKCHLCSKSFSVNSTLTKHLRTHTGERPYKCDH</sequence>
<keyword evidence="2" id="KW-0479">Metal-binding</keyword>
<dbReference type="SMART" id="SM00355">
    <property type="entry name" value="ZnF_C2H2"/>
    <property type="match status" value="2"/>
</dbReference>
<dbReference type="Pfam" id="PF00096">
    <property type="entry name" value="zf-C2H2"/>
    <property type="match status" value="2"/>
</dbReference>
<evidence type="ECO:0000256" key="7">
    <source>
        <dbReference type="ARBA" id="ARBA00023125"/>
    </source>
</evidence>
<feature type="non-terminal residue" evidence="12">
    <location>
        <position position="97"/>
    </location>
</feature>
<dbReference type="InterPro" id="IPR051497">
    <property type="entry name" value="Dev/Hematopoietic_TF"/>
</dbReference>
<evidence type="ECO:0000256" key="2">
    <source>
        <dbReference type="ARBA" id="ARBA00022723"/>
    </source>
</evidence>
<dbReference type="GO" id="GO:0008270">
    <property type="term" value="F:zinc ion binding"/>
    <property type="evidence" value="ECO:0007669"/>
    <property type="project" value="UniProtKB-KW"/>
</dbReference>
<reference evidence="12" key="1">
    <citation type="submission" date="2012-11" db="EMBL/GenBank/DDBJ databases">
        <authorList>
            <person name="Lucero-Rivera Y.E."/>
            <person name="Tovar-Ramirez D."/>
        </authorList>
    </citation>
    <scope>NUCLEOTIDE SEQUENCE</scope>
    <source>
        <tissue evidence="12">Salivary gland</tissue>
    </source>
</reference>
<dbReference type="GO" id="GO:0005634">
    <property type="term" value="C:nucleus"/>
    <property type="evidence" value="ECO:0007669"/>
    <property type="project" value="UniProtKB-SubCell"/>
</dbReference>
<keyword evidence="5" id="KW-0862">Zinc</keyword>
<dbReference type="PROSITE" id="PS50157">
    <property type="entry name" value="ZINC_FINGER_C2H2_2"/>
    <property type="match status" value="2"/>
</dbReference>
<proteinExistence type="evidence at transcript level"/>
<evidence type="ECO:0000259" key="11">
    <source>
        <dbReference type="PROSITE" id="PS50157"/>
    </source>
</evidence>
<dbReference type="InterPro" id="IPR036236">
    <property type="entry name" value="Znf_C2H2_sf"/>
</dbReference>
<keyword evidence="8" id="KW-0804">Transcription</keyword>
<protein>
    <submittedName>
        <fullName evidence="12">Putative zinc finger protein</fullName>
    </submittedName>
</protein>
<dbReference type="InterPro" id="IPR013087">
    <property type="entry name" value="Znf_C2H2_type"/>
</dbReference>
<evidence type="ECO:0000256" key="10">
    <source>
        <dbReference type="PROSITE-ProRule" id="PRU00042"/>
    </source>
</evidence>
<feature type="domain" description="C2H2-type" evidence="11">
    <location>
        <begin position="65"/>
        <end position="92"/>
    </location>
</feature>
<keyword evidence="4 10" id="KW-0863">Zinc-finger</keyword>
<reference evidence="12" key="2">
    <citation type="journal article" date="2015" name="J. Proteomics">
        <title>Sexual differences in the sialomes of the zebra tick, Rhipicephalus pulchellus.</title>
        <authorList>
            <person name="Tan A.W."/>
            <person name="Francischetti I.M."/>
            <person name="Slovak M."/>
            <person name="Kini R.M."/>
            <person name="Ribeiro J.M."/>
        </authorList>
    </citation>
    <scope>NUCLEOTIDE SEQUENCE</scope>
    <source>
        <tissue evidence="12">Salivary gland</tissue>
    </source>
</reference>
<comment type="subcellular location">
    <subcellularLocation>
        <location evidence="1">Nucleus</location>
    </subcellularLocation>
</comment>
<evidence type="ECO:0000256" key="4">
    <source>
        <dbReference type="ARBA" id="ARBA00022771"/>
    </source>
</evidence>
<accession>L7MAC5</accession>
<keyword evidence="9" id="KW-0539">Nucleus</keyword>
<name>L7MAC5_RHIPC</name>
<dbReference type="FunFam" id="3.30.160.60:FF:000495">
    <property type="entry name" value="zinc finger protein 668"/>
    <property type="match status" value="1"/>
</dbReference>
<dbReference type="GO" id="GO:0006357">
    <property type="term" value="P:regulation of transcription by RNA polymerase II"/>
    <property type="evidence" value="ECO:0007669"/>
    <property type="project" value="TreeGrafter"/>
</dbReference>
<evidence type="ECO:0000256" key="1">
    <source>
        <dbReference type="ARBA" id="ARBA00004123"/>
    </source>
</evidence>
<dbReference type="Gene3D" id="3.30.160.60">
    <property type="entry name" value="Classic Zinc Finger"/>
    <property type="match status" value="2"/>
</dbReference>
<dbReference type="PROSITE" id="PS00028">
    <property type="entry name" value="ZINC_FINGER_C2H2_1"/>
    <property type="match status" value="1"/>
</dbReference>
<dbReference type="AlphaFoldDB" id="L7MAC5"/>
<evidence type="ECO:0000256" key="5">
    <source>
        <dbReference type="ARBA" id="ARBA00022833"/>
    </source>
</evidence>
<evidence type="ECO:0000313" key="12">
    <source>
        <dbReference type="EMBL" id="JAA61226.1"/>
    </source>
</evidence>
<feature type="non-terminal residue" evidence="12">
    <location>
        <position position="1"/>
    </location>
</feature>
<evidence type="ECO:0000256" key="6">
    <source>
        <dbReference type="ARBA" id="ARBA00023015"/>
    </source>
</evidence>
<dbReference type="SUPFAM" id="SSF57667">
    <property type="entry name" value="beta-beta-alpha zinc fingers"/>
    <property type="match status" value="1"/>
</dbReference>
<keyword evidence="3" id="KW-0677">Repeat</keyword>